<dbReference type="WBParaSite" id="TCLT_0001039401-mRNA-1">
    <property type="protein sequence ID" value="TCLT_0001039401-mRNA-1"/>
    <property type="gene ID" value="TCLT_0001039401"/>
</dbReference>
<dbReference type="Proteomes" id="UP000276776">
    <property type="component" value="Unassembled WGS sequence"/>
</dbReference>
<keyword evidence="2" id="KW-1185">Reference proteome</keyword>
<protein>
    <submittedName>
        <fullName evidence="3">Ovule protein</fullName>
    </submittedName>
</protein>
<organism evidence="3">
    <name type="scientific">Thelazia callipaeda</name>
    <name type="common">Oriental eyeworm</name>
    <name type="synonym">Parasitic nematode</name>
    <dbReference type="NCBI Taxonomy" id="103827"/>
    <lineage>
        <taxon>Eukaryota</taxon>
        <taxon>Metazoa</taxon>
        <taxon>Ecdysozoa</taxon>
        <taxon>Nematoda</taxon>
        <taxon>Chromadorea</taxon>
        <taxon>Rhabditida</taxon>
        <taxon>Spirurina</taxon>
        <taxon>Spiruromorpha</taxon>
        <taxon>Thelazioidea</taxon>
        <taxon>Thelaziidae</taxon>
        <taxon>Thelazia</taxon>
    </lineage>
</organism>
<name>A0A0N5DB32_THECL</name>
<accession>A0A0N5DB32</accession>
<dbReference type="EMBL" id="UYYF01005082">
    <property type="protein sequence ID" value="VDN08072.1"/>
    <property type="molecule type" value="Genomic_DNA"/>
</dbReference>
<evidence type="ECO:0000313" key="3">
    <source>
        <dbReference type="WBParaSite" id="TCLT_0001039401-mRNA-1"/>
    </source>
</evidence>
<evidence type="ECO:0000313" key="2">
    <source>
        <dbReference type="Proteomes" id="UP000276776"/>
    </source>
</evidence>
<dbReference type="AlphaFoldDB" id="A0A0N5DB32"/>
<sequence length="67" mass="7518">MMGSSEKTAKKLVSSEDTKWMRSNGLTIENFAGLPKISNSKRTNAHENMRTISTHGWSENFISCRLA</sequence>
<reference evidence="1 2" key="2">
    <citation type="submission" date="2018-11" db="EMBL/GenBank/DDBJ databases">
        <authorList>
            <consortium name="Pathogen Informatics"/>
        </authorList>
    </citation>
    <scope>NUCLEOTIDE SEQUENCE [LARGE SCALE GENOMIC DNA]</scope>
</reference>
<proteinExistence type="predicted"/>
<evidence type="ECO:0000313" key="1">
    <source>
        <dbReference type="EMBL" id="VDN08072.1"/>
    </source>
</evidence>
<gene>
    <name evidence="1" type="ORF">TCLT_LOCUS10383</name>
</gene>
<reference evidence="3" key="1">
    <citation type="submission" date="2017-02" db="UniProtKB">
        <authorList>
            <consortium name="WormBaseParasite"/>
        </authorList>
    </citation>
    <scope>IDENTIFICATION</scope>
</reference>